<evidence type="ECO:0000256" key="2">
    <source>
        <dbReference type="ARBA" id="ARBA00010864"/>
    </source>
</evidence>
<dbReference type="EMBL" id="NKQK01000001">
    <property type="protein sequence ID" value="PSS36369.1"/>
    <property type="molecule type" value="Genomic_DNA"/>
</dbReference>
<evidence type="ECO:0000313" key="10">
    <source>
        <dbReference type="Proteomes" id="UP000241394"/>
    </source>
</evidence>
<feature type="transmembrane region" description="Helical" evidence="8">
    <location>
        <begin position="21"/>
        <end position="41"/>
    </location>
</feature>
<reference evidence="10" key="2">
    <citation type="journal article" date="2018" name="BMC Genomics">
        <title>A manually annotated Actinidia chinensis var. chinensis (kiwifruit) genome highlights the challenges associated with draft genomes and gene prediction in plants.</title>
        <authorList>
            <person name="Pilkington S.M."/>
            <person name="Crowhurst R."/>
            <person name="Hilario E."/>
            <person name="Nardozza S."/>
            <person name="Fraser L."/>
            <person name="Peng Y."/>
            <person name="Gunaseelan K."/>
            <person name="Simpson R."/>
            <person name="Tahir J."/>
            <person name="Deroles S.C."/>
            <person name="Templeton K."/>
            <person name="Luo Z."/>
            <person name="Davy M."/>
            <person name="Cheng C."/>
            <person name="McNeilage M."/>
            <person name="Scaglione D."/>
            <person name="Liu Y."/>
            <person name="Zhang Q."/>
            <person name="Datson P."/>
            <person name="De Silva N."/>
            <person name="Gardiner S.E."/>
            <person name="Bassett H."/>
            <person name="Chagne D."/>
            <person name="McCallum J."/>
            <person name="Dzierzon H."/>
            <person name="Deng C."/>
            <person name="Wang Y.Y."/>
            <person name="Barron L."/>
            <person name="Manako K."/>
            <person name="Bowen J."/>
            <person name="Foster T.M."/>
            <person name="Erridge Z.A."/>
            <person name="Tiffin H."/>
            <person name="Waite C.N."/>
            <person name="Davies K.M."/>
            <person name="Grierson E.P."/>
            <person name="Laing W.A."/>
            <person name="Kirk R."/>
            <person name="Chen X."/>
            <person name="Wood M."/>
            <person name="Montefiori M."/>
            <person name="Brummell D.A."/>
            <person name="Schwinn K.E."/>
            <person name="Catanach A."/>
            <person name="Fullerton C."/>
            <person name="Li D."/>
            <person name="Meiyalaghan S."/>
            <person name="Nieuwenhuizen N."/>
            <person name="Read N."/>
            <person name="Prakash R."/>
            <person name="Hunter D."/>
            <person name="Zhang H."/>
            <person name="McKenzie M."/>
            <person name="Knabel M."/>
            <person name="Harris A."/>
            <person name="Allan A.C."/>
            <person name="Gleave A."/>
            <person name="Chen A."/>
            <person name="Janssen B.J."/>
            <person name="Plunkett B."/>
            <person name="Ampomah-Dwamena C."/>
            <person name="Voogd C."/>
            <person name="Leif D."/>
            <person name="Lafferty D."/>
            <person name="Souleyre E.J.F."/>
            <person name="Varkonyi-Gasic E."/>
            <person name="Gambi F."/>
            <person name="Hanley J."/>
            <person name="Yao J.L."/>
            <person name="Cheung J."/>
            <person name="David K.M."/>
            <person name="Warren B."/>
            <person name="Marsh K."/>
            <person name="Snowden K.C."/>
            <person name="Lin-Wang K."/>
            <person name="Brian L."/>
            <person name="Martinez-Sanchez M."/>
            <person name="Wang M."/>
            <person name="Ileperuma N."/>
            <person name="Macnee N."/>
            <person name="Campin R."/>
            <person name="McAtee P."/>
            <person name="Drummond R.S.M."/>
            <person name="Espley R.V."/>
            <person name="Ireland H.S."/>
            <person name="Wu R."/>
            <person name="Atkinson R.G."/>
            <person name="Karunairetnam S."/>
            <person name="Bulley S."/>
            <person name="Chunkath S."/>
            <person name="Hanley Z."/>
            <person name="Storey R."/>
            <person name="Thrimawithana A.H."/>
            <person name="Thomson S."/>
            <person name="David C."/>
            <person name="Testolin R."/>
            <person name="Huang H."/>
            <person name="Hellens R.P."/>
            <person name="Schaffer R.J."/>
        </authorList>
    </citation>
    <scope>NUCLEOTIDE SEQUENCE [LARGE SCALE GENOMIC DNA]</scope>
    <source>
        <strain evidence="10">cv. Red5</strain>
    </source>
</reference>
<feature type="transmembrane region" description="Helical" evidence="8">
    <location>
        <begin position="428"/>
        <end position="447"/>
    </location>
</feature>
<evidence type="ECO:0000313" key="9">
    <source>
        <dbReference type="EMBL" id="PSS36369.1"/>
    </source>
</evidence>
<reference evidence="9 10" key="1">
    <citation type="submission" date="2017-07" db="EMBL/GenBank/DDBJ databases">
        <title>An improved, manually edited Actinidia chinensis var. chinensis (kiwifruit) genome highlights the challenges associated with draft genomes and gene prediction in plants.</title>
        <authorList>
            <person name="Pilkington S."/>
            <person name="Crowhurst R."/>
            <person name="Hilario E."/>
            <person name="Nardozza S."/>
            <person name="Fraser L."/>
            <person name="Peng Y."/>
            <person name="Gunaseelan K."/>
            <person name="Simpson R."/>
            <person name="Tahir J."/>
            <person name="Deroles S."/>
            <person name="Templeton K."/>
            <person name="Luo Z."/>
            <person name="Davy M."/>
            <person name="Cheng C."/>
            <person name="Mcneilage M."/>
            <person name="Scaglione D."/>
            <person name="Liu Y."/>
            <person name="Zhang Q."/>
            <person name="Datson P."/>
            <person name="De Silva N."/>
            <person name="Gardiner S."/>
            <person name="Bassett H."/>
            <person name="Chagne D."/>
            <person name="Mccallum J."/>
            <person name="Dzierzon H."/>
            <person name="Deng C."/>
            <person name="Wang Y.-Y."/>
            <person name="Barron N."/>
            <person name="Manako K."/>
            <person name="Bowen J."/>
            <person name="Foster T."/>
            <person name="Erridge Z."/>
            <person name="Tiffin H."/>
            <person name="Waite C."/>
            <person name="Davies K."/>
            <person name="Grierson E."/>
            <person name="Laing W."/>
            <person name="Kirk R."/>
            <person name="Chen X."/>
            <person name="Wood M."/>
            <person name="Montefiori M."/>
            <person name="Brummell D."/>
            <person name="Schwinn K."/>
            <person name="Catanach A."/>
            <person name="Fullerton C."/>
            <person name="Li D."/>
            <person name="Meiyalaghan S."/>
            <person name="Nieuwenhuizen N."/>
            <person name="Read N."/>
            <person name="Prakash R."/>
            <person name="Hunter D."/>
            <person name="Zhang H."/>
            <person name="Mckenzie M."/>
            <person name="Knabel M."/>
            <person name="Harris A."/>
            <person name="Allan A."/>
            <person name="Chen A."/>
            <person name="Janssen B."/>
            <person name="Plunkett B."/>
            <person name="Dwamena C."/>
            <person name="Voogd C."/>
            <person name="Leif D."/>
            <person name="Lafferty D."/>
            <person name="Souleyre E."/>
            <person name="Varkonyi-Gasic E."/>
            <person name="Gambi F."/>
            <person name="Hanley J."/>
            <person name="Yao J.-L."/>
            <person name="Cheung J."/>
            <person name="David K."/>
            <person name="Warren B."/>
            <person name="Marsh K."/>
            <person name="Snowden K."/>
            <person name="Lin-Wang K."/>
            <person name="Brian L."/>
            <person name="Martinez-Sanchez M."/>
            <person name="Wang M."/>
            <person name="Ileperuma N."/>
            <person name="Macnee N."/>
            <person name="Campin R."/>
            <person name="Mcatee P."/>
            <person name="Drummond R."/>
            <person name="Espley R."/>
            <person name="Ireland H."/>
            <person name="Wu R."/>
            <person name="Atkinson R."/>
            <person name="Karunairetnam S."/>
            <person name="Bulley S."/>
            <person name="Chunkath S."/>
            <person name="Hanley Z."/>
            <person name="Storey R."/>
            <person name="Thrimawithana A."/>
            <person name="Thomson S."/>
            <person name="David C."/>
            <person name="Testolin R."/>
        </authorList>
    </citation>
    <scope>NUCLEOTIDE SEQUENCE [LARGE SCALE GENOMIC DNA]</scope>
    <source>
        <strain evidence="10">cv. Red5</strain>
        <tissue evidence="9">Young leaf</tissue>
    </source>
</reference>
<feature type="transmembrane region" description="Helical" evidence="8">
    <location>
        <begin position="234"/>
        <end position="256"/>
    </location>
</feature>
<dbReference type="InParanoid" id="A0A2R6S2A7"/>
<feature type="transmembrane region" description="Helical" evidence="8">
    <location>
        <begin position="268"/>
        <end position="295"/>
    </location>
</feature>
<dbReference type="PANTHER" id="PTHR31064">
    <property type="entry name" value="POTASSIUM TRANSPORT PROTEIN DDB_G0292412-RELATED"/>
    <property type="match status" value="1"/>
</dbReference>
<feature type="transmembrane region" description="Helical" evidence="8">
    <location>
        <begin position="109"/>
        <end position="129"/>
    </location>
</feature>
<proteinExistence type="inferred from homology"/>
<evidence type="ECO:0000256" key="6">
    <source>
        <dbReference type="ARBA" id="ARBA00023065"/>
    </source>
</evidence>
<accession>A0A2R6S2A7</accession>
<evidence type="ECO:0000256" key="1">
    <source>
        <dbReference type="ARBA" id="ARBA00004141"/>
    </source>
</evidence>
<name>A0A2R6S2A7_ACTCC</name>
<feature type="transmembrane region" description="Helical" evidence="8">
    <location>
        <begin position="198"/>
        <end position="222"/>
    </location>
</feature>
<gene>
    <name evidence="9" type="ORF">CEY00_Acc00881</name>
</gene>
<dbReference type="OrthoDB" id="9999863at2759"/>
<dbReference type="Pfam" id="PF02386">
    <property type="entry name" value="TrkH"/>
    <property type="match status" value="1"/>
</dbReference>
<comment type="caution">
    <text evidence="9">The sequence shown here is derived from an EMBL/GenBank/DDBJ whole genome shotgun (WGS) entry which is preliminary data.</text>
</comment>
<comment type="subcellular location">
    <subcellularLocation>
        <location evidence="1">Membrane</location>
        <topology evidence="1">Multi-pass membrane protein</topology>
    </subcellularLocation>
</comment>
<dbReference type="OMA" id="SICHFAN"/>
<dbReference type="Gramene" id="PSS36369">
    <property type="protein sequence ID" value="PSS36369"/>
    <property type="gene ID" value="CEY00_Acc00881"/>
</dbReference>
<evidence type="ECO:0000256" key="8">
    <source>
        <dbReference type="SAM" id="Phobius"/>
    </source>
</evidence>
<keyword evidence="5 8" id="KW-1133">Transmembrane helix</keyword>
<dbReference type="GO" id="GO:0005886">
    <property type="term" value="C:plasma membrane"/>
    <property type="evidence" value="ECO:0007669"/>
    <property type="project" value="TreeGrafter"/>
</dbReference>
<sequence>MESFVHFGKKTKHLLNSSCSKLASFYQSICSLLSSYFYVLIFRLNPFWVQLHYLFINSLIGYLALKVSKLRTGPSFSPKELDLFFTSVSAVTISSMSTVEMEVFSNTQLVILTILMLVGGEVFTSLLGLQFTRSKFTKNDGSVNKVVLVNSDSTYPPSENSQSQVELGLVKHPHLVDERPSTSLETGIKHKSIKCLSYVVLCYLLAVHVSGYSLISLYIILVPSASQVLKNKGLSIQTFSVFTTVSTFANCGFIPTNENMMAFIKNSGFLLLLIPQILLGNILFPPCLRFVIWALERVTKREEFGYILKSHKQLGYDHLFSCFHSLCLTATVLGLILVQFILLCSMEWTSKAMDDLNCYQKLVGSLFQVVSSRHTGESVVDLSILSPAILVLFIVMMYLPPYTSIFSIDDRIKESTNEKKSAEKFVDYVLFSQLSYLAIFIVLICIIEREKMAEDPLNFNVLNITLEVVSAYGNVGFSTGYSCDRRLKSDSYCKDAWVGFAGRWSNKGKIILILVMFFGRLKKFTKNGGTAWKLS</sequence>
<keyword evidence="4 8" id="KW-0812">Transmembrane</keyword>
<feature type="transmembrane region" description="Helical" evidence="8">
    <location>
        <begin position="318"/>
        <end position="343"/>
    </location>
</feature>
<comment type="similarity">
    <text evidence="2">Belongs to the TrkH potassium transport family. HKT (TC 2.A.38.3) subfamily.</text>
</comment>
<keyword evidence="10" id="KW-1185">Reference proteome</keyword>
<keyword evidence="3" id="KW-0813">Transport</keyword>
<dbReference type="InterPro" id="IPR003445">
    <property type="entry name" value="Cat_transpt"/>
</dbReference>
<dbReference type="AlphaFoldDB" id="A0A2R6S2A7"/>
<feature type="transmembrane region" description="Helical" evidence="8">
    <location>
        <begin position="379"/>
        <end position="399"/>
    </location>
</feature>
<evidence type="ECO:0000256" key="7">
    <source>
        <dbReference type="ARBA" id="ARBA00023136"/>
    </source>
</evidence>
<keyword evidence="6" id="KW-0406">Ion transport</keyword>
<dbReference type="STRING" id="1590841.A0A2R6S2A7"/>
<evidence type="ECO:0000256" key="4">
    <source>
        <dbReference type="ARBA" id="ARBA00022692"/>
    </source>
</evidence>
<organism evidence="9 10">
    <name type="scientific">Actinidia chinensis var. chinensis</name>
    <name type="common">Chinese soft-hair kiwi</name>
    <dbReference type="NCBI Taxonomy" id="1590841"/>
    <lineage>
        <taxon>Eukaryota</taxon>
        <taxon>Viridiplantae</taxon>
        <taxon>Streptophyta</taxon>
        <taxon>Embryophyta</taxon>
        <taxon>Tracheophyta</taxon>
        <taxon>Spermatophyta</taxon>
        <taxon>Magnoliopsida</taxon>
        <taxon>eudicotyledons</taxon>
        <taxon>Gunneridae</taxon>
        <taxon>Pentapetalae</taxon>
        <taxon>asterids</taxon>
        <taxon>Ericales</taxon>
        <taxon>Actinidiaceae</taxon>
        <taxon>Actinidia</taxon>
    </lineage>
</organism>
<keyword evidence="7 8" id="KW-0472">Membrane</keyword>
<dbReference type="InterPro" id="IPR051143">
    <property type="entry name" value="TrkH_K-transport"/>
</dbReference>
<dbReference type="Proteomes" id="UP000241394">
    <property type="component" value="Chromosome LG1"/>
</dbReference>
<protein>
    <submittedName>
        <fullName evidence="9">Cation transporter like</fullName>
    </submittedName>
</protein>
<dbReference type="GO" id="GO:0015081">
    <property type="term" value="F:sodium ion transmembrane transporter activity"/>
    <property type="evidence" value="ECO:0007669"/>
    <property type="project" value="TreeGrafter"/>
</dbReference>
<evidence type="ECO:0000256" key="3">
    <source>
        <dbReference type="ARBA" id="ARBA00022448"/>
    </source>
</evidence>
<evidence type="ECO:0000256" key="5">
    <source>
        <dbReference type="ARBA" id="ARBA00022989"/>
    </source>
</evidence>
<dbReference type="PANTHER" id="PTHR31064:SF30">
    <property type="entry name" value="HIGH-AFFINITY POTASSIUM TRANSPORT PROTEIN-RELATED"/>
    <property type="match status" value="1"/>
</dbReference>